<geneLocation type="plasmid" evidence="2 3">
    <name>unnamed1</name>
</geneLocation>
<dbReference type="GO" id="GO:0004497">
    <property type="term" value="F:monooxygenase activity"/>
    <property type="evidence" value="ECO:0007669"/>
    <property type="project" value="UniProtKB-KW"/>
</dbReference>
<protein>
    <submittedName>
        <fullName evidence="2">Antibiotic biosynthesis monooxygenase</fullName>
    </submittedName>
</protein>
<dbReference type="KEGG" id="lck:HN018_22980"/>
<dbReference type="AlphaFoldDB" id="A0A6M8HY09"/>
<dbReference type="InterPro" id="IPR007138">
    <property type="entry name" value="ABM_dom"/>
</dbReference>
<dbReference type="EMBL" id="CP053709">
    <property type="protein sequence ID" value="QKE93065.1"/>
    <property type="molecule type" value="Genomic_DNA"/>
</dbReference>
<evidence type="ECO:0000259" key="1">
    <source>
        <dbReference type="PROSITE" id="PS51725"/>
    </source>
</evidence>
<evidence type="ECO:0000313" key="2">
    <source>
        <dbReference type="EMBL" id="QKE93065.1"/>
    </source>
</evidence>
<dbReference type="PROSITE" id="PS51725">
    <property type="entry name" value="ABM"/>
    <property type="match status" value="1"/>
</dbReference>
<keyword evidence="2" id="KW-0560">Oxidoreductase</keyword>
<keyword evidence="3" id="KW-1185">Reference proteome</keyword>
<feature type="domain" description="ABM" evidence="1">
    <location>
        <begin position="2"/>
        <end position="92"/>
    </location>
</feature>
<sequence length="105" mass="11560">MIREIALIEVLPGQEEAFEVGVHAAFPAFLAAEGCHGVELLRSIEYGTRYRLVVVWETVEHHMVLFRASSGFARWRELASPYFASPPVVEHVRVVGGGADGRPAS</sequence>
<evidence type="ECO:0000313" key="3">
    <source>
        <dbReference type="Proteomes" id="UP000500767"/>
    </source>
</evidence>
<proteinExistence type="predicted"/>
<name>A0A6M8HY09_9PROT</name>
<dbReference type="SUPFAM" id="SSF54909">
    <property type="entry name" value="Dimeric alpha+beta barrel"/>
    <property type="match status" value="1"/>
</dbReference>
<dbReference type="Gene3D" id="3.30.70.100">
    <property type="match status" value="1"/>
</dbReference>
<organism evidence="2 3">
    <name type="scientific">Lichenicola cladoniae</name>
    <dbReference type="NCBI Taxonomy" id="1484109"/>
    <lineage>
        <taxon>Bacteria</taxon>
        <taxon>Pseudomonadati</taxon>
        <taxon>Pseudomonadota</taxon>
        <taxon>Alphaproteobacteria</taxon>
        <taxon>Acetobacterales</taxon>
        <taxon>Acetobacteraceae</taxon>
        <taxon>Lichenicola</taxon>
    </lineage>
</organism>
<reference evidence="2 3" key="1">
    <citation type="journal article" date="2014" name="World J. Microbiol. Biotechnol.">
        <title>Biodiversity and physiological characteristics of Antarctic and Arctic lichens-associated bacteria.</title>
        <authorList>
            <person name="Lee Y.M."/>
            <person name="Kim E.H."/>
            <person name="Lee H.K."/>
            <person name="Hong S.G."/>
        </authorList>
    </citation>
    <scope>NUCLEOTIDE SEQUENCE [LARGE SCALE GENOMIC DNA]</scope>
    <source>
        <strain evidence="2 3">PAMC 26569</strain>
        <plasmid evidence="2">unnamed1</plasmid>
    </source>
</reference>
<dbReference type="Proteomes" id="UP000500767">
    <property type="component" value="Plasmid unnamed1"/>
</dbReference>
<accession>A0A6M8HY09</accession>
<dbReference type="InterPro" id="IPR011008">
    <property type="entry name" value="Dimeric_a/b-barrel"/>
</dbReference>
<dbReference type="RefSeq" id="WP_171836237.1">
    <property type="nucleotide sequence ID" value="NZ_CP053709.1"/>
</dbReference>
<dbReference type="Pfam" id="PF03992">
    <property type="entry name" value="ABM"/>
    <property type="match status" value="1"/>
</dbReference>
<keyword evidence="2" id="KW-0614">Plasmid</keyword>
<keyword evidence="2" id="KW-0503">Monooxygenase</keyword>
<gene>
    <name evidence="2" type="ORF">HN018_22980</name>
</gene>